<dbReference type="PRINTS" id="PR00036">
    <property type="entry name" value="HTHLACI"/>
</dbReference>
<accession>A0A7Z0EGB3</accession>
<evidence type="ECO:0000256" key="1">
    <source>
        <dbReference type="ARBA" id="ARBA00023015"/>
    </source>
</evidence>
<dbReference type="GO" id="GO:0003700">
    <property type="term" value="F:DNA-binding transcription factor activity"/>
    <property type="evidence" value="ECO:0007669"/>
    <property type="project" value="TreeGrafter"/>
</dbReference>
<dbReference type="SUPFAM" id="SSF53822">
    <property type="entry name" value="Periplasmic binding protein-like I"/>
    <property type="match status" value="1"/>
</dbReference>
<evidence type="ECO:0000313" key="6">
    <source>
        <dbReference type="Proteomes" id="UP000537260"/>
    </source>
</evidence>
<reference evidence="5 6" key="1">
    <citation type="submission" date="2020-07" db="EMBL/GenBank/DDBJ databases">
        <title>Sequencing the genomes of 1000 actinobacteria strains.</title>
        <authorList>
            <person name="Klenk H.-P."/>
        </authorList>
    </citation>
    <scope>NUCLEOTIDE SEQUENCE [LARGE SCALE GENOMIC DNA]</scope>
    <source>
        <strain evidence="5 6">LI1</strain>
    </source>
</reference>
<feature type="domain" description="HTH lacI-type" evidence="4">
    <location>
        <begin position="10"/>
        <end position="64"/>
    </location>
</feature>
<dbReference type="PANTHER" id="PTHR30146:SF153">
    <property type="entry name" value="LACTOSE OPERON REPRESSOR"/>
    <property type="match status" value="1"/>
</dbReference>
<protein>
    <submittedName>
        <fullName evidence="5">DNA-binding LacI/PurR family transcriptional regulator</fullName>
    </submittedName>
</protein>
<keyword evidence="2 5" id="KW-0238">DNA-binding</keyword>
<proteinExistence type="predicted"/>
<dbReference type="InterPro" id="IPR000843">
    <property type="entry name" value="HTH_LacI"/>
</dbReference>
<dbReference type="PROSITE" id="PS50932">
    <property type="entry name" value="HTH_LACI_2"/>
    <property type="match status" value="1"/>
</dbReference>
<evidence type="ECO:0000256" key="3">
    <source>
        <dbReference type="ARBA" id="ARBA00023163"/>
    </source>
</evidence>
<dbReference type="EMBL" id="JACCFM010000001">
    <property type="protein sequence ID" value="NYJ21131.1"/>
    <property type="molecule type" value="Genomic_DNA"/>
</dbReference>
<dbReference type="SUPFAM" id="SSF47413">
    <property type="entry name" value="lambda repressor-like DNA-binding domains"/>
    <property type="match status" value="1"/>
</dbReference>
<dbReference type="InterPro" id="IPR028082">
    <property type="entry name" value="Peripla_BP_I"/>
</dbReference>
<organism evidence="5 6">
    <name type="scientific">Glaciibacter psychrotolerans</name>
    <dbReference type="NCBI Taxonomy" id="670054"/>
    <lineage>
        <taxon>Bacteria</taxon>
        <taxon>Bacillati</taxon>
        <taxon>Actinomycetota</taxon>
        <taxon>Actinomycetes</taxon>
        <taxon>Micrococcales</taxon>
        <taxon>Microbacteriaceae</taxon>
        <taxon>Glaciibacter</taxon>
    </lineage>
</organism>
<dbReference type="Pfam" id="PF13377">
    <property type="entry name" value="Peripla_BP_3"/>
    <property type="match status" value="1"/>
</dbReference>
<dbReference type="PANTHER" id="PTHR30146">
    <property type="entry name" value="LACI-RELATED TRANSCRIPTIONAL REPRESSOR"/>
    <property type="match status" value="1"/>
</dbReference>
<dbReference type="GO" id="GO:0000976">
    <property type="term" value="F:transcription cis-regulatory region binding"/>
    <property type="evidence" value="ECO:0007669"/>
    <property type="project" value="TreeGrafter"/>
</dbReference>
<keyword evidence="3" id="KW-0804">Transcription</keyword>
<dbReference type="CDD" id="cd01392">
    <property type="entry name" value="HTH_LacI"/>
    <property type="match status" value="1"/>
</dbReference>
<evidence type="ECO:0000259" key="4">
    <source>
        <dbReference type="PROSITE" id="PS50932"/>
    </source>
</evidence>
<dbReference type="Gene3D" id="3.40.50.2300">
    <property type="match status" value="2"/>
</dbReference>
<dbReference type="Gene3D" id="1.10.260.40">
    <property type="entry name" value="lambda repressor-like DNA-binding domains"/>
    <property type="match status" value="1"/>
</dbReference>
<dbReference type="InterPro" id="IPR010982">
    <property type="entry name" value="Lambda_DNA-bd_dom_sf"/>
</dbReference>
<dbReference type="SMART" id="SM00354">
    <property type="entry name" value="HTH_LACI"/>
    <property type="match status" value="1"/>
</dbReference>
<name>A0A7Z0EGB3_9MICO</name>
<evidence type="ECO:0000256" key="2">
    <source>
        <dbReference type="ARBA" id="ARBA00023125"/>
    </source>
</evidence>
<comment type="caution">
    <text evidence="5">The sequence shown here is derived from an EMBL/GenBank/DDBJ whole genome shotgun (WGS) entry which is preliminary data.</text>
</comment>
<sequence>MSTASGRRKVTIHDVARQAGVSITTVSHSLNGKGVVAEETRARVHEVATKLGYSADAIARGLRSSRLGVLGLVIRPLDSLDSYQPIGVDYFMRFAGAAAVEALDRGFGLMLVRDPTTHSVPAIALAVDGFIISDPIANDPVIDLLNRHGIPLVAVGRDIDRPEFTDWLGEDTSQDTRTVIEHLSAHGARSIALVRGTDANSWNADSESAYRHWAAECGQPAAVYLEDERSGEDGGRAVAELMLASPTGVPDAIYCLTGRHAAGLQKRLVEQGHRVPIDVMIVAGADSEQTRNATPPITSIDLTPESTAKAAVTQLLQLLSDTPTAEHVRPSITNILRIRESTARV</sequence>
<gene>
    <name evidence="5" type="ORF">HNR05_002922</name>
</gene>
<dbReference type="InterPro" id="IPR046335">
    <property type="entry name" value="LacI/GalR-like_sensor"/>
</dbReference>
<dbReference type="AlphaFoldDB" id="A0A7Z0EGB3"/>
<keyword evidence="1" id="KW-0805">Transcription regulation</keyword>
<evidence type="ECO:0000313" key="5">
    <source>
        <dbReference type="EMBL" id="NYJ21131.1"/>
    </source>
</evidence>
<dbReference type="Proteomes" id="UP000537260">
    <property type="component" value="Unassembled WGS sequence"/>
</dbReference>
<keyword evidence="6" id="KW-1185">Reference proteome</keyword>
<dbReference type="Pfam" id="PF00356">
    <property type="entry name" value="LacI"/>
    <property type="match status" value="1"/>
</dbReference>
<dbReference type="RefSeq" id="WP_179579778.1">
    <property type="nucleotide sequence ID" value="NZ_JACCFM010000001.1"/>
</dbReference>